<evidence type="ECO:0000313" key="1">
    <source>
        <dbReference type="EMBL" id="AOW01405.1"/>
    </source>
</evidence>
<evidence type="ECO:0000313" key="2">
    <source>
        <dbReference type="Proteomes" id="UP000182444"/>
    </source>
</evidence>
<dbReference type="GeneID" id="94582699"/>
<accession>A0A1D8N6Z3</accession>
<sequence>MQSEQVWRSGEAQNRTWDSAYRASSGCTNTRPQASFQRSFLSQSLAETCFTALSRVSKVSRPGSVSSRRYLVSKRPQSYHHLQSFTVENAISHPPPILHPSFTHHMTDDQLQNGNSVASFAHQMCCRQQL</sequence>
<name>A0A1D8N6Z3_YARLL</name>
<gene>
    <name evidence="1" type="ORF">YALI1_B11120g</name>
</gene>
<proteinExistence type="predicted"/>
<dbReference type="AlphaFoldDB" id="A0A1D8N6Z3"/>
<reference evidence="1 2" key="1">
    <citation type="journal article" date="2016" name="PLoS ONE">
        <title>Sequence Assembly of Yarrowia lipolytica Strain W29/CLIB89 Shows Transposable Element Diversity.</title>
        <authorList>
            <person name="Magnan C."/>
            <person name="Yu J."/>
            <person name="Chang I."/>
            <person name="Jahn E."/>
            <person name="Kanomata Y."/>
            <person name="Wu J."/>
            <person name="Zeller M."/>
            <person name="Oakes M."/>
            <person name="Baldi P."/>
            <person name="Sandmeyer S."/>
        </authorList>
    </citation>
    <scope>NUCLEOTIDE SEQUENCE [LARGE SCALE GENOMIC DNA]</scope>
    <source>
        <strain evidence="2">CLIB89(W29)</strain>
    </source>
</reference>
<dbReference type="EMBL" id="CP017554">
    <property type="protein sequence ID" value="AOW01405.1"/>
    <property type="molecule type" value="Genomic_DNA"/>
</dbReference>
<organism evidence="1 2">
    <name type="scientific">Yarrowia lipolytica</name>
    <name type="common">Candida lipolytica</name>
    <dbReference type="NCBI Taxonomy" id="4952"/>
    <lineage>
        <taxon>Eukaryota</taxon>
        <taxon>Fungi</taxon>
        <taxon>Dikarya</taxon>
        <taxon>Ascomycota</taxon>
        <taxon>Saccharomycotina</taxon>
        <taxon>Dipodascomycetes</taxon>
        <taxon>Dipodascales</taxon>
        <taxon>Dipodascales incertae sedis</taxon>
        <taxon>Yarrowia</taxon>
    </lineage>
</organism>
<dbReference type="VEuPathDB" id="FungiDB:YALI1_B11120g"/>
<protein>
    <submittedName>
        <fullName evidence="1">Uncharacterized protein</fullName>
    </submittedName>
</protein>
<dbReference type="Proteomes" id="UP000182444">
    <property type="component" value="Chromosome 1B"/>
</dbReference>
<dbReference type="RefSeq" id="XP_068138145.1">
    <property type="nucleotide sequence ID" value="XM_068282044.1"/>
</dbReference>